<dbReference type="EMBL" id="QTSX02005231">
    <property type="protein sequence ID" value="KAJ9060209.1"/>
    <property type="molecule type" value="Genomic_DNA"/>
</dbReference>
<name>A0ACC2SD68_9FUNG</name>
<accession>A0ACC2SD68</accession>
<keyword evidence="2" id="KW-1185">Reference proteome</keyword>
<comment type="caution">
    <text evidence="1">The sequence shown here is derived from an EMBL/GenBank/DDBJ whole genome shotgun (WGS) entry which is preliminary data.</text>
</comment>
<dbReference type="Proteomes" id="UP001165960">
    <property type="component" value="Unassembled WGS sequence"/>
</dbReference>
<organism evidence="1 2">
    <name type="scientific">Entomophthora muscae</name>
    <dbReference type="NCBI Taxonomy" id="34485"/>
    <lineage>
        <taxon>Eukaryota</taxon>
        <taxon>Fungi</taxon>
        <taxon>Fungi incertae sedis</taxon>
        <taxon>Zoopagomycota</taxon>
        <taxon>Entomophthoromycotina</taxon>
        <taxon>Entomophthoromycetes</taxon>
        <taxon>Entomophthorales</taxon>
        <taxon>Entomophthoraceae</taxon>
        <taxon>Entomophthora</taxon>
    </lineage>
</organism>
<proteinExistence type="predicted"/>
<evidence type="ECO:0000313" key="1">
    <source>
        <dbReference type="EMBL" id="KAJ9060209.1"/>
    </source>
</evidence>
<gene>
    <name evidence="1" type="ORF">DSO57_1033303</name>
</gene>
<protein>
    <submittedName>
        <fullName evidence="1">Uncharacterized protein</fullName>
    </submittedName>
</protein>
<evidence type="ECO:0000313" key="2">
    <source>
        <dbReference type="Proteomes" id="UP001165960"/>
    </source>
</evidence>
<sequence>MTLSSYTCCVHGLSASFQASLNIFCQSKTNAFNQGVRSSTKLEKHMLEELHEENCEVGYTPLTLVVFAITPNWVNNAEGCCYLQLDEDFVGAGGVPPNTLYQTLAGDLYINTPSIHSTSKECDPPSCPLLPVSYCQRLFTLAQGAEKMPSMSKVQAISDVIKQAVCDAGTIQ</sequence>
<reference evidence="1" key="1">
    <citation type="submission" date="2022-04" db="EMBL/GenBank/DDBJ databases">
        <title>Genome of the entomopathogenic fungus Entomophthora muscae.</title>
        <authorList>
            <person name="Elya C."/>
            <person name="Lovett B.R."/>
            <person name="Lee E."/>
            <person name="Macias A.M."/>
            <person name="Hajek A.E."/>
            <person name="De Bivort B.L."/>
            <person name="Kasson M.T."/>
            <person name="De Fine Licht H.H."/>
            <person name="Stajich J.E."/>
        </authorList>
    </citation>
    <scope>NUCLEOTIDE SEQUENCE</scope>
    <source>
        <strain evidence="1">Berkeley</strain>
    </source>
</reference>